<keyword evidence="4" id="KW-1185">Reference proteome</keyword>
<sequence length="51" mass="5769">EPGHAEQFGITEPISVEPPTVSDLKQTKSLLKLLDESDIFESPKEEQLRYV</sequence>
<dbReference type="RefSeq" id="XP_014144580.1">
    <property type="nucleotide sequence ID" value="XM_014289105.1"/>
</dbReference>
<organism evidence="3 4">
    <name type="scientific">Sphaeroforma arctica JP610</name>
    <dbReference type="NCBI Taxonomy" id="667725"/>
    <lineage>
        <taxon>Eukaryota</taxon>
        <taxon>Ichthyosporea</taxon>
        <taxon>Ichthyophonida</taxon>
        <taxon>Sphaeroforma</taxon>
    </lineage>
</organism>
<evidence type="ECO:0000313" key="3">
    <source>
        <dbReference type="EMBL" id="KNC70678.1"/>
    </source>
</evidence>
<gene>
    <name evidence="3" type="ORF">SARC_16791</name>
</gene>
<protein>
    <recommendedName>
        <fullName evidence="2">Poly(A) polymerase nucleotidyltransferase domain-containing protein</fullName>
    </recommendedName>
</protein>
<dbReference type="InterPro" id="IPR048840">
    <property type="entry name" value="PolA_pol_NTPase"/>
</dbReference>
<evidence type="ECO:0000259" key="2">
    <source>
        <dbReference type="Pfam" id="PF20750"/>
    </source>
</evidence>
<dbReference type="EMBL" id="KQ250503">
    <property type="protein sequence ID" value="KNC70678.1"/>
    <property type="molecule type" value="Genomic_DNA"/>
</dbReference>
<feature type="domain" description="Poly(A) polymerase nucleotidyltransferase" evidence="2">
    <location>
        <begin position="9"/>
        <end position="49"/>
    </location>
</feature>
<reference evidence="3 4" key="1">
    <citation type="submission" date="2011-02" db="EMBL/GenBank/DDBJ databases">
        <title>The Genome Sequence of Sphaeroforma arctica JP610.</title>
        <authorList>
            <consortium name="The Broad Institute Genome Sequencing Platform"/>
            <person name="Russ C."/>
            <person name="Cuomo C."/>
            <person name="Young S.K."/>
            <person name="Zeng Q."/>
            <person name="Gargeya S."/>
            <person name="Alvarado L."/>
            <person name="Berlin A."/>
            <person name="Chapman S.B."/>
            <person name="Chen Z."/>
            <person name="Freedman E."/>
            <person name="Gellesch M."/>
            <person name="Goldberg J."/>
            <person name="Griggs A."/>
            <person name="Gujja S."/>
            <person name="Heilman E."/>
            <person name="Heiman D."/>
            <person name="Howarth C."/>
            <person name="Mehta T."/>
            <person name="Neiman D."/>
            <person name="Pearson M."/>
            <person name="Roberts A."/>
            <person name="Saif S."/>
            <person name="Shea T."/>
            <person name="Shenoy N."/>
            <person name="Sisk P."/>
            <person name="Stolte C."/>
            <person name="Sykes S."/>
            <person name="White J."/>
            <person name="Yandava C."/>
            <person name="Burger G."/>
            <person name="Gray M.W."/>
            <person name="Holland P.W.H."/>
            <person name="King N."/>
            <person name="Lang F.B.F."/>
            <person name="Roger A.J."/>
            <person name="Ruiz-Trillo I."/>
            <person name="Haas B."/>
            <person name="Nusbaum C."/>
            <person name="Birren B."/>
        </authorList>
    </citation>
    <scope>NUCLEOTIDE SEQUENCE [LARGE SCALE GENOMIC DNA]</scope>
    <source>
        <strain evidence="3 4">JP610</strain>
    </source>
</reference>
<dbReference type="Proteomes" id="UP000054560">
    <property type="component" value="Unassembled WGS sequence"/>
</dbReference>
<feature type="non-terminal residue" evidence="3">
    <location>
        <position position="1"/>
    </location>
</feature>
<accession>A0A0L0F3C6</accession>
<feature type="region of interest" description="Disordered" evidence="1">
    <location>
        <begin position="1"/>
        <end position="21"/>
    </location>
</feature>
<evidence type="ECO:0000313" key="4">
    <source>
        <dbReference type="Proteomes" id="UP000054560"/>
    </source>
</evidence>
<evidence type="ECO:0000256" key="1">
    <source>
        <dbReference type="SAM" id="MobiDB-lite"/>
    </source>
</evidence>
<dbReference type="GeneID" id="25917295"/>
<dbReference type="AlphaFoldDB" id="A0A0L0F3C6"/>
<name>A0A0L0F3C6_9EUKA</name>
<proteinExistence type="predicted"/>
<dbReference type="Pfam" id="PF20750">
    <property type="entry name" value="PAP_NTPase"/>
    <property type="match status" value="1"/>
</dbReference>